<dbReference type="Proteomes" id="UP001595851">
    <property type="component" value="Unassembled WGS sequence"/>
</dbReference>
<dbReference type="InterPro" id="IPR015943">
    <property type="entry name" value="WD40/YVTN_repeat-like_dom_sf"/>
</dbReference>
<dbReference type="PROSITE" id="PS00678">
    <property type="entry name" value="WD_REPEATS_1"/>
    <property type="match status" value="1"/>
</dbReference>
<gene>
    <name evidence="5" type="ORF">ACFOY2_18955</name>
</gene>
<dbReference type="SUPFAM" id="SSF50998">
    <property type="entry name" value="Quinoprotein alcohol dehydrogenase-like"/>
    <property type="match status" value="1"/>
</dbReference>
<keyword evidence="2" id="KW-0677">Repeat</keyword>
<dbReference type="InterPro" id="IPR011047">
    <property type="entry name" value="Quinoprotein_ADH-like_sf"/>
</dbReference>
<dbReference type="Gene3D" id="2.130.10.10">
    <property type="entry name" value="YVTN repeat-like/Quinoprotein amine dehydrogenase"/>
    <property type="match status" value="3"/>
</dbReference>
<reference evidence="6" key="1">
    <citation type="journal article" date="2019" name="Int. J. Syst. Evol. Microbiol.">
        <title>The Global Catalogue of Microorganisms (GCM) 10K type strain sequencing project: providing services to taxonomists for standard genome sequencing and annotation.</title>
        <authorList>
            <consortium name="The Broad Institute Genomics Platform"/>
            <consortium name="The Broad Institute Genome Sequencing Center for Infectious Disease"/>
            <person name="Wu L."/>
            <person name="Ma J."/>
        </authorList>
    </citation>
    <scope>NUCLEOTIDE SEQUENCE [LARGE SCALE GENOMIC DNA]</scope>
    <source>
        <strain evidence="6">TBRC 1276</strain>
    </source>
</reference>
<evidence type="ECO:0000256" key="1">
    <source>
        <dbReference type="ARBA" id="ARBA00022574"/>
    </source>
</evidence>
<evidence type="ECO:0000256" key="4">
    <source>
        <dbReference type="SAM" id="SignalP"/>
    </source>
</evidence>
<dbReference type="PANTHER" id="PTHR22847">
    <property type="entry name" value="WD40 REPEAT PROTEIN"/>
    <property type="match status" value="1"/>
</dbReference>
<keyword evidence="4" id="KW-0732">Signal</keyword>
<protein>
    <submittedName>
        <fullName evidence="5">WD40 repeat domain-containing protein</fullName>
    </submittedName>
</protein>
<feature type="chain" id="PRO_5045259028" evidence="4">
    <location>
        <begin position="29"/>
        <end position="676"/>
    </location>
</feature>
<dbReference type="SMART" id="SM00320">
    <property type="entry name" value="WD40"/>
    <property type="match status" value="3"/>
</dbReference>
<evidence type="ECO:0000313" key="6">
    <source>
        <dbReference type="Proteomes" id="UP001595851"/>
    </source>
</evidence>
<evidence type="ECO:0000256" key="3">
    <source>
        <dbReference type="PROSITE-ProRule" id="PRU00221"/>
    </source>
</evidence>
<feature type="signal peptide" evidence="4">
    <location>
        <begin position="1"/>
        <end position="28"/>
    </location>
</feature>
<keyword evidence="1 3" id="KW-0853">WD repeat</keyword>
<dbReference type="RefSeq" id="WP_379529374.1">
    <property type="nucleotide sequence ID" value="NZ_JBHSBI010000009.1"/>
</dbReference>
<keyword evidence="6" id="KW-1185">Reference proteome</keyword>
<organism evidence="5 6">
    <name type="scientific">Nonomuraea purpurea</name>
    <dbReference type="NCBI Taxonomy" id="1849276"/>
    <lineage>
        <taxon>Bacteria</taxon>
        <taxon>Bacillati</taxon>
        <taxon>Actinomycetota</taxon>
        <taxon>Actinomycetes</taxon>
        <taxon>Streptosporangiales</taxon>
        <taxon>Streptosporangiaceae</taxon>
        <taxon>Nonomuraea</taxon>
    </lineage>
</organism>
<dbReference type="InterPro" id="IPR019775">
    <property type="entry name" value="WD40_repeat_CS"/>
</dbReference>
<proteinExistence type="predicted"/>
<evidence type="ECO:0000313" key="5">
    <source>
        <dbReference type="EMBL" id="MFC4009319.1"/>
    </source>
</evidence>
<dbReference type="Pfam" id="PF00400">
    <property type="entry name" value="WD40"/>
    <property type="match status" value="1"/>
</dbReference>
<dbReference type="PANTHER" id="PTHR22847:SF637">
    <property type="entry name" value="WD REPEAT DOMAIN 5B"/>
    <property type="match status" value="1"/>
</dbReference>
<dbReference type="InterPro" id="IPR001680">
    <property type="entry name" value="WD40_rpt"/>
</dbReference>
<feature type="repeat" description="WD" evidence="3">
    <location>
        <begin position="319"/>
        <end position="362"/>
    </location>
</feature>
<comment type="caution">
    <text evidence="5">The sequence shown here is derived from an EMBL/GenBank/DDBJ whole genome shotgun (WGS) entry which is preliminary data.</text>
</comment>
<sequence>MISIARRLTEFMAVGMCLSLLGGSGALSGDTPRAWPTPGVCPPPHPAEPTLGRAVPLSAGGHGDVNTVGFGRLGGRPIAVTAGAEGTVRFWGLPGFQPAAEPLEGTAAAFVDLGGRSGVLTSGEYGTRLWDLAARTILLRFPAGSAVLPGSYRGVPVLFAGGERAVRVIDPVTRRTVRELPVPGGRVIATGRLRGKEIAVVDEGEESPIRVWDLASGREAGPPIYLEEENATADWAAITEVRGRATLLIRSYAGVRSFDLATGKSGPHLRVNDDETAQYTASTVLTGTAPATLALGLAAEGSEAVIAVRELGGRSTGTLTGHDDVVTALATGTLDGRQVLLSGSADNSVRLWDVRTRKQIGRQEPATVMDRVVAARPVEVDGRQVVVSSEKNGTLRTFDAATGHPAGLPARHPVPPGDALAHLAVADLDGNTVAVTATQRGSIKLWDPRTATGLGALALPAPLGQDEHVAGLEPVRRVSGTTVYAFVAASEPGVVYAWDLRTRRLLRTARLETDNRWPGARELAVVGGRPLVSAYDDQGRVRIWDATTGRVLSSFTMTPPPDFTGLGLFGCSPALFAGRDLQRETRVLDPRTGRDQAAPITVPVPKRTATVRGRAIALVADFAEGTASAQVWDLTSGRVIGRSVAEVGALPLAAGDRYVVAGERGEQALVWPLAWP</sequence>
<evidence type="ECO:0000256" key="2">
    <source>
        <dbReference type="ARBA" id="ARBA00022737"/>
    </source>
</evidence>
<accession>A0ABV8G8D1</accession>
<dbReference type="EMBL" id="JBHSBI010000009">
    <property type="protein sequence ID" value="MFC4009319.1"/>
    <property type="molecule type" value="Genomic_DNA"/>
</dbReference>
<dbReference type="PROSITE" id="PS50082">
    <property type="entry name" value="WD_REPEATS_2"/>
    <property type="match status" value="1"/>
</dbReference>
<dbReference type="PROSITE" id="PS50294">
    <property type="entry name" value="WD_REPEATS_REGION"/>
    <property type="match status" value="1"/>
</dbReference>
<name>A0ABV8G8D1_9ACTN</name>